<evidence type="ECO:0000256" key="3">
    <source>
        <dbReference type="SAM" id="SignalP"/>
    </source>
</evidence>
<evidence type="ECO:0000313" key="6">
    <source>
        <dbReference type="Proteomes" id="UP000637002"/>
    </source>
</evidence>
<feature type="chain" id="PRO_5037747335" evidence="3">
    <location>
        <begin position="25"/>
        <end position="403"/>
    </location>
</feature>
<dbReference type="PANTHER" id="PTHR47235">
    <property type="entry name" value="BLR6548 PROTEIN"/>
    <property type="match status" value="1"/>
</dbReference>
<dbReference type="AlphaFoldDB" id="A0A916UJ21"/>
<evidence type="ECO:0000313" key="5">
    <source>
        <dbReference type="EMBL" id="GGC74746.1"/>
    </source>
</evidence>
<dbReference type="SUPFAM" id="SSF53822">
    <property type="entry name" value="Periplasmic binding protein-like I"/>
    <property type="match status" value="1"/>
</dbReference>
<dbReference type="CDD" id="cd06343">
    <property type="entry name" value="PBP1_ABC_ligand_binding-like"/>
    <property type="match status" value="1"/>
</dbReference>
<gene>
    <name evidence="5" type="ORF">GCM10010994_36530</name>
</gene>
<organism evidence="5 6">
    <name type="scientific">Chelatococcus reniformis</name>
    <dbReference type="NCBI Taxonomy" id="1494448"/>
    <lineage>
        <taxon>Bacteria</taxon>
        <taxon>Pseudomonadati</taxon>
        <taxon>Pseudomonadota</taxon>
        <taxon>Alphaproteobacteria</taxon>
        <taxon>Hyphomicrobiales</taxon>
        <taxon>Chelatococcaceae</taxon>
        <taxon>Chelatococcus</taxon>
    </lineage>
</organism>
<keyword evidence="2 3" id="KW-0732">Signal</keyword>
<comment type="similarity">
    <text evidence="1">Belongs to the leucine-binding protein family.</text>
</comment>
<keyword evidence="6" id="KW-1185">Reference proteome</keyword>
<sequence>MRMRSICLAAAAAGGLLASGSAMAQKRYDSGASDTEIKIGQNAPFSGPASAYSSFSRTMQAYFKMLNEKGGINGRKITLVALDDGYSPPKTVEVVRKLVEDDQVLAIVGPFGTPTNAAIQKYLNAKQVPQLLVQSGVSRWNEPKDFPWTTPYSPSYLNEGKNIAGFILKQNPSARIGLFMQSDDIGKEYAKGVREALGDKANTMIVKETSYQVTDSTVDSQMLALKNAGADVVLVGAQNKFAAQAVRKIHELGWKPLVILPSISNSVAGVLEPAGLEAAVGVVTTSPYKTPSDPTWANDPGMRDYLAFMKSYLPSDKPDDIIAVTGYSTAQAAAEILKRSGDDLTRANVLKQATHLEGLSLPLLLPGIVFQASGGGYPTLEETRFARFDGKTWVLFGSGTAAR</sequence>
<reference evidence="5" key="2">
    <citation type="submission" date="2020-09" db="EMBL/GenBank/DDBJ databases">
        <authorList>
            <person name="Sun Q."/>
            <person name="Zhou Y."/>
        </authorList>
    </citation>
    <scope>NUCLEOTIDE SEQUENCE</scope>
    <source>
        <strain evidence="5">CGMCC 1.12919</strain>
    </source>
</reference>
<reference evidence="5" key="1">
    <citation type="journal article" date="2014" name="Int. J. Syst. Evol. Microbiol.">
        <title>Complete genome sequence of Corynebacterium casei LMG S-19264T (=DSM 44701T), isolated from a smear-ripened cheese.</title>
        <authorList>
            <consortium name="US DOE Joint Genome Institute (JGI-PGF)"/>
            <person name="Walter F."/>
            <person name="Albersmeier A."/>
            <person name="Kalinowski J."/>
            <person name="Ruckert C."/>
        </authorList>
    </citation>
    <scope>NUCLEOTIDE SEQUENCE</scope>
    <source>
        <strain evidence="5">CGMCC 1.12919</strain>
    </source>
</reference>
<dbReference type="PANTHER" id="PTHR47235:SF1">
    <property type="entry name" value="BLR6548 PROTEIN"/>
    <property type="match status" value="1"/>
</dbReference>
<feature type="domain" description="Leucine-binding protein" evidence="4">
    <location>
        <begin position="36"/>
        <end position="357"/>
    </location>
</feature>
<protein>
    <submittedName>
        <fullName evidence="5">Branched-chain amino acid ABC transporter substrate-binding protein</fullName>
    </submittedName>
</protein>
<dbReference type="RefSeq" id="WP_188610605.1">
    <property type="nucleotide sequence ID" value="NZ_BMGG01000006.1"/>
</dbReference>
<evidence type="ECO:0000259" key="4">
    <source>
        <dbReference type="Pfam" id="PF13458"/>
    </source>
</evidence>
<dbReference type="Gene3D" id="3.40.50.2300">
    <property type="match status" value="2"/>
</dbReference>
<evidence type="ECO:0000256" key="2">
    <source>
        <dbReference type="ARBA" id="ARBA00022729"/>
    </source>
</evidence>
<evidence type="ECO:0000256" key="1">
    <source>
        <dbReference type="ARBA" id="ARBA00010062"/>
    </source>
</evidence>
<feature type="signal peptide" evidence="3">
    <location>
        <begin position="1"/>
        <end position="24"/>
    </location>
</feature>
<name>A0A916UJ21_9HYPH</name>
<dbReference type="Pfam" id="PF13458">
    <property type="entry name" value="Peripla_BP_6"/>
    <property type="match status" value="1"/>
</dbReference>
<accession>A0A916UJ21</accession>
<dbReference type="InterPro" id="IPR028081">
    <property type="entry name" value="Leu-bd"/>
</dbReference>
<comment type="caution">
    <text evidence="5">The sequence shown here is derived from an EMBL/GenBank/DDBJ whole genome shotgun (WGS) entry which is preliminary data.</text>
</comment>
<dbReference type="Proteomes" id="UP000637002">
    <property type="component" value="Unassembled WGS sequence"/>
</dbReference>
<proteinExistence type="inferred from homology"/>
<dbReference type="EMBL" id="BMGG01000006">
    <property type="protein sequence ID" value="GGC74746.1"/>
    <property type="molecule type" value="Genomic_DNA"/>
</dbReference>
<dbReference type="InterPro" id="IPR028082">
    <property type="entry name" value="Peripla_BP_I"/>
</dbReference>